<dbReference type="GO" id="GO:0016020">
    <property type="term" value="C:membrane"/>
    <property type="evidence" value="ECO:0007669"/>
    <property type="project" value="TreeGrafter"/>
</dbReference>
<dbReference type="InterPro" id="IPR000073">
    <property type="entry name" value="AB_hydrolase_1"/>
</dbReference>
<reference evidence="2 3" key="1">
    <citation type="submission" date="2016-11" db="EMBL/GenBank/DDBJ databases">
        <authorList>
            <person name="Jaros S."/>
            <person name="Januszkiewicz K."/>
            <person name="Wedrychowicz H."/>
        </authorList>
    </citation>
    <scope>NUCLEOTIDE SEQUENCE [LARGE SCALE GENOMIC DNA]</scope>
    <source>
        <strain evidence="2 3">DSM 45627</strain>
    </source>
</reference>
<dbReference type="Pfam" id="PF00561">
    <property type="entry name" value="Abhydrolase_1"/>
    <property type="match status" value="1"/>
</dbReference>
<evidence type="ECO:0000259" key="1">
    <source>
        <dbReference type="Pfam" id="PF00561"/>
    </source>
</evidence>
<dbReference type="GO" id="GO:0047372">
    <property type="term" value="F:monoacylglycerol lipase activity"/>
    <property type="evidence" value="ECO:0007669"/>
    <property type="project" value="TreeGrafter"/>
</dbReference>
<dbReference type="InterPro" id="IPR000639">
    <property type="entry name" value="Epox_hydrolase-like"/>
</dbReference>
<dbReference type="AlphaFoldDB" id="A0A1M5CTY5"/>
<dbReference type="PANTHER" id="PTHR43798">
    <property type="entry name" value="MONOACYLGLYCEROL LIPASE"/>
    <property type="match status" value="1"/>
</dbReference>
<keyword evidence="3" id="KW-1185">Reference proteome</keyword>
<feature type="domain" description="AB hydrolase-1" evidence="1">
    <location>
        <begin position="18"/>
        <end position="275"/>
    </location>
</feature>
<proteinExistence type="predicted"/>
<sequence length="295" mass="31993">MIDTPVLAIEYTDEGDGPPVVLVHGWPDAARGWHDVRSGLIAAGHRVVVPSLRGSGGTRFHDDTTLRDGSGAALARDVLDLADLLGLGRFAVVGHDWGARTAYTLAAVAPHRVSSISTLALGYQPRGRFAVPASFRESRLFWYQWLMCVDAGAAAVAADPVGFAREQWDTWSPAGWYEPAEFEATAASFANPDWVAVTLHAYRSRFREDEPRDPRYDDVRAAVAGTDRIDVPTLMVHGGADECDPPETSWGQAGHFGSYRRVVVDGAGHFPHREDPAAVLAAVTEHLARHPPGRE</sequence>
<dbReference type="PANTHER" id="PTHR43798:SF33">
    <property type="entry name" value="HYDROLASE, PUTATIVE (AFU_ORTHOLOGUE AFUA_2G14860)-RELATED"/>
    <property type="match status" value="1"/>
</dbReference>
<evidence type="ECO:0000313" key="2">
    <source>
        <dbReference type="EMBL" id="SHF58201.1"/>
    </source>
</evidence>
<dbReference type="STRING" id="1206085.SAMN05443575_0352"/>
<protein>
    <submittedName>
        <fullName evidence="2">Pimeloyl-ACP methyl ester carboxylesterase</fullName>
    </submittedName>
</protein>
<accession>A0A1M5CTY5</accession>
<organism evidence="2 3">
    <name type="scientific">Jatrophihabitans endophyticus</name>
    <dbReference type="NCBI Taxonomy" id="1206085"/>
    <lineage>
        <taxon>Bacteria</taxon>
        <taxon>Bacillati</taxon>
        <taxon>Actinomycetota</taxon>
        <taxon>Actinomycetes</taxon>
        <taxon>Jatrophihabitantales</taxon>
        <taxon>Jatrophihabitantaceae</taxon>
        <taxon>Jatrophihabitans</taxon>
    </lineage>
</organism>
<gene>
    <name evidence="2" type="ORF">SAMN05443575_0352</name>
</gene>
<dbReference type="SUPFAM" id="SSF53474">
    <property type="entry name" value="alpha/beta-Hydrolases"/>
    <property type="match status" value="1"/>
</dbReference>
<dbReference type="GO" id="GO:0046464">
    <property type="term" value="P:acylglycerol catabolic process"/>
    <property type="evidence" value="ECO:0007669"/>
    <property type="project" value="TreeGrafter"/>
</dbReference>
<dbReference type="InterPro" id="IPR050266">
    <property type="entry name" value="AB_hydrolase_sf"/>
</dbReference>
<dbReference type="InterPro" id="IPR029058">
    <property type="entry name" value="AB_hydrolase_fold"/>
</dbReference>
<dbReference type="EMBL" id="FQVU01000001">
    <property type="protein sequence ID" value="SHF58201.1"/>
    <property type="molecule type" value="Genomic_DNA"/>
</dbReference>
<name>A0A1M5CTY5_9ACTN</name>
<dbReference type="Proteomes" id="UP000186132">
    <property type="component" value="Unassembled WGS sequence"/>
</dbReference>
<dbReference type="Gene3D" id="3.40.50.1820">
    <property type="entry name" value="alpha/beta hydrolase"/>
    <property type="match status" value="1"/>
</dbReference>
<evidence type="ECO:0000313" key="3">
    <source>
        <dbReference type="Proteomes" id="UP000186132"/>
    </source>
</evidence>
<dbReference type="PRINTS" id="PR00412">
    <property type="entry name" value="EPOXHYDRLASE"/>
</dbReference>